<dbReference type="EMBL" id="LUKE01000001">
    <property type="protein sequence ID" value="KYG65805.1"/>
    <property type="molecule type" value="Genomic_DNA"/>
</dbReference>
<dbReference type="RefSeq" id="WP_061833348.1">
    <property type="nucleotide sequence ID" value="NZ_LUKE01000001.1"/>
</dbReference>
<evidence type="ECO:0000313" key="1">
    <source>
        <dbReference type="EMBL" id="KYG65805.1"/>
    </source>
</evidence>
<accession>A0A150WNN0</accession>
<comment type="caution">
    <text evidence="1">The sequence shown here is derived from an EMBL/GenBank/DDBJ whole genome shotgun (WGS) entry which is preliminary data.</text>
</comment>
<dbReference type="OrthoDB" id="1299654at2"/>
<name>A0A150WNN0_BDEBC</name>
<sequence length="423" mass="47833">MKKLIPFLIVIAGCASIPKASDFEMQAAEYLRQYKDACIKEDGVTWKHSLCVPMVIVDPNNLKAVSTEPDPEGRFEKFSNVYRGTYSGGPHYANTSVKWGGRNWSMVVWPLPEDQIRRTGLMFHEAFHSIQEDVGFPMNNALNTHLDQEEARILLRLEWNALLKALEDSAHRRDHVGVALQMRKLRFKKYPEAEKNEESMEMSEGVAEYTGMKLCGSTPEQTVEALRKKIEAVPEISSLTRSSAYYSGPLYGLLLDTKGPQWKFMALKMRSFGKITEQVFKIEPGPVSIAVLKNYGRVEIVKFETQRAQETKDKIARYLSQIEKPGKLEIVLNSPQAVFNPYGILSIDANTVIYETYEVRDEWGSLIVKEGTLFKFHDNRASIAVSPPSAFSENAAQGIGWELKLAPGWKLIKGTSNFTVKRL</sequence>
<proteinExistence type="predicted"/>
<protein>
    <submittedName>
        <fullName evidence="1">Uncharacterized protein</fullName>
    </submittedName>
</protein>
<dbReference type="Proteomes" id="UP000075320">
    <property type="component" value="Unassembled WGS sequence"/>
</dbReference>
<gene>
    <name evidence="1" type="ORF">AZI86_01660</name>
</gene>
<dbReference type="AlphaFoldDB" id="A0A150WNN0"/>
<organism evidence="1 2">
    <name type="scientific">Bdellovibrio bacteriovorus</name>
    <dbReference type="NCBI Taxonomy" id="959"/>
    <lineage>
        <taxon>Bacteria</taxon>
        <taxon>Pseudomonadati</taxon>
        <taxon>Bdellovibrionota</taxon>
        <taxon>Bdellovibrionia</taxon>
        <taxon>Bdellovibrionales</taxon>
        <taxon>Pseudobdellovibrionaceae</taxon>
        <taxon>Bdellovibrio</taxon>
    </lineage>
</organism>
<keyword evidence="2" id="KW-1185">Reference proteome</keyword>
<reference evidence="1 2" key="1">
    <citation type="submission" date="2016-03" db="EMBL/GenBank/DDBJ databases">
        <authorList>
            <person name="Ploux O."/>
        </authorList>
    </citation>
    <scope>NUCLEOTIDE SEQUENCE [LARGE SCALE GENOMIC DNA]</scope>
    <source>
        <strain evidence="1 2">R0</strain>
    </source>
</reference>
<evidence type="ECO:0000313" key="2">
    <source>
        <dbReference type="Proteomes" id="UP000075320"/>
    </source>
</evidence>